<dbReference type="InterPro" id="IPR029069">
    <property type="entry name" value="HotDog_dom_sf"/>
</dbReference>
<dbReference type="PANTHER" id="PTHR31793">
    <property type="entry name" value="4-HYDROXYBENZOYL-COA THIOESTERASE FAMILY MEMBER"/>
    <property type="match status" value="1"/>
</dbReference>
<evidence type="ECO:0000313" key="2">
    <source>
        <dbReference type="EMBL" id="PKS12520.1"/>
    </source>
</evidence>
<dbReference type="VEuPathDB" id="FungiDB:jhhlp_000727"/>
<dbReference type="Pfam" id="PF13279">
    <property type="entry name" value="4HBT_2"/>
    <property type="match status" value="1"/>
</dbReference>
<feature type="region of interest" description="Disordered" evidence="1">
    <location>
        <begin position="29"/>
        <end position="55"/>
    </location>
</feature>
<dbReference type="OrthoDB" id="5538558at2759"/>
<dbReference type="SUPFAM" id="SSF54637">
    <property type="entry name" value="Thioesterase/thiol ester dehydrase-isomerase"/>
    <property type="match status" value="1"/>
</dbReference>
<dbReference type="InterPro" id="IPR050563">
    <property type="entry name" value="4-hydroxybenzoyl-CoA_TE"/>
</dbReference>
<evidence type="ECO:0000313" key="3">
    <source>
        <dbReference type="Proteomes" id="UP000233524"/>
    </source>
</evidence>
<keyword evidence="3" id="KW-1185">Reference proteome</keyword>
<proteinExistence type="predicted"/>
<dbReference type="Proteomes" id="UP000233524">
    <property type="component" value="Unassembled WGS sequence"/>
</dbReference>
<dbReference type="CDD" id="cd00586">
    <property type="entry name" value="4HBT"/>
    <property type="match status" value="1"/>
</dbReference>
<dbReference type="InParanoid" id="A0A2N3NJA5"/>
<dbReference type="Gene3D" id="3.10.129.10">
    <property type="entry name" value="Hotdog Thioesterase"/>
    <property type="match status" value="1"/>
</dbReference>
<sequence>MRQNLHCLGRAVYAPSRVPVHSFTRSFSAPGHSVPITSSETPKSPEGHKENKPYTLSPKWMSEVRQRLKKLKGANLSKEAEEKRAQVALVMRDRWLQLLAGKDGYLTDKEWRGLDNQDVAWGEMDSMGRHRHVNNVMYNRYAESSRVNWFRHHGRAENNKKWDQLVTPHGVGLILRSITTEYKFPLTFPDKVIVLHKLAKRPTAASDHVKLDALIISKNHQRVAAKCMEDNVIYDYRTSKKTHLEPDMVEVLSQTWDLQERERSLCNQQILKILATVDELEQNAGFGTELV</sequence>
<dbReference type="GO" id="GO:0047617">
    <property type="term" value="F:fatty acyl-CoA hydrolase activity"/>
    <property type="evidence" value="ECO:0007669"/>
    <property type="project" value="TreeGrafter"/>
</dbReference>
<dbReference type="AlphaFoldDB" id="A0A2N3NJA5"/>
<dbReference type="EMBL" id="NLAX01000003">
    <property type="protein sequence ID" value="PKS12520.1"/>
    <property type="molecule type" value="Genomic_DNA"/>
</dbReference>
<name>A0A2N3NJA5_9PEZI</name>
<organism evidence="2 3">
    <name type="scientific">Lomentospora prolificans</name>
    <dbReference type="NCBI Taxonomy" id="41688"/>
    <lineage>
        <taxon>Eukaryota</taxon>
        <taxon>Fungi</taxon>
        <taxon>Dikarya</taxon>
        <taxon>Ascomycota</taxon>
        <taxon>Pezizomycotina</taxon>
        <taxon>Sordariomycetes</taxon>
        <taxon>Hypocreomycetidae</taxon>
        <taxon>Microascales</taxon>
        <taxon>Microascaceae</taxon>
        <taxon>Lomentospora</taxon>
    </lineage>
</organism>
<accession>A0A2N3NJA5</accession>
<dbReference type="PANTHER" id="PTHR31793:SF39">
    <property type="entry name" value="THIOESTERASE_THIOL ESTER DEHYDRASE-ISOMERASE"/>
    <property type="match status" value="1"/>
</dbReference>
<gene>
    <name evidence="2" type="ORF">jhhlp_000727</name>
</gene>
<protein>
    <recommendedName>
        <fullName evidence="4">Thioesterase domain-containing protein</fullName>
    </recommendedName>
</protein>
<evidence type="ECO:0000256" key="1">
    <source>
        <dbReference type="SAM" id="MobiDB-lite"/>
    </source>
</evidence>
<feature type="compositionally biased region" description="Basic and acidic residues" evidence="1">
    <location>
        <begin position="43"/>
        <end position="52"/>
    </location>
</feature>
<comment type="caution">
    <text evidence="2">The sequence shown here is derived from an EMBL/GenBank/DDBJ whole genome shotgun (WGS) entry which is preliminary data.</text>
</comment>
<reference evidence="2 3" key="1">
    <citation type="journal article" date="2017" name="G3 (Bethesda)">
        <title>First Draft Genome Sequence of the Pathogenic Fungus Lomentospora prolificans (Formerly Scedosporium prolificans).</title>
        <authorList>
            <person name="Luo R."/>
            <person name="Zimin A."/>
            <person name="Workman R."/>
            <person name="Fan Y."/>
            <person name="Pertea G."/>
            <person name="Grossman N."/>
            <person name="Wear M.P."/>
            <person name="Jia B."/>
            <person name="Miller H."/>
            <person name="Casadevall A."/>
            <person name="Timp W."/>
            <person name="Zhang S.X."/>
            <person name="Salzberg S.L."/>
        </authorList>
    </citation>
    <scope>NUCLEOTIDE SEQUENCE [LARGE SCALE GENOMIC DNA]</scope>
    <source>
        <strain evidence="2 3">JHH-5317</strain>
    </source>
</reference>
<evidence type="ECO:0008006" key="4">
    <source>
        <dbReference type="Google" id="ProtNLM"/>
    </source>
</evidence>